<name>A0AAN9PQ99_CANGL</name>
<proteinExistence type="predicted"/>
<dbReference type="EMBL" id="JAYMYQ010000010">
    <property type="protein sequence ID" value="KAK7307970.1"/>
    <property type="molecule type" value="Genomic_DNA"/>
</dbReference>
<keyword evidence="2" id="KW-1185">Reference proteome</keyword>
<reference evidence="1 2" key="1">
    <citation type="submission" date="2024-01" db="EMBL/GenBank/DDBJ databases">
        <title>The genomes of 5 underutilized Papilionoideae crops provide insights into root nodulation and disease resistanc.</title>
        <authorList>
            <person name="Jiang F."/>
        </authorList>
    </citation>
    <scope>NUCLEOTIDE SEQUENCE [LARGE SCALE GENOMIC DNA]</scope>
    <source>
        <strain evidence="1">LVBAO_FW01</strain>
        <tissue evidence="1">Leaves</tissue>
    </source>
</reference>
<gene>
    <name evidence="1" type="ORF">VNO77_41494</name>
</gene>
<evidence type="ECO:0000313" key="2">
    <source>
        <dbReference type="Proteomes" id="UP001367508"/>
    </source>
</evidence>
<comment type="caution">
    <text evidence="1">The sequence shown here is derived from an EMBL/GenBank/DDBJ whole genome shotgun (WGS) entry which is preliminary data.</text>
</comment>
<evidence type="ECO:0000313" key="1">
    <source>
        <dbReference type="EMBL" id="KAK7307970.1"/>
    </source>
</evidence>
<protein>
    <submittedName>
        <fullName evidence="1">Uncharacterized protein</fullName>
    </submittedName>
</protein>
<organism evidence="1 2">
    <name type="scientific">Canavalia gladiata</name>
    <name type="common">Sword bean</name>
    <name type="synonym">Dolichos gladiatus</name>
    <dbReference type="NCBI Taxonomy" id="3824"/>
    <lineage>
        <taxon>Eukaryota</taxon>
        <taxon>Viridiplantae</taxon>
        <taxon>Streptophyta</taxon>
        <taxon>Embryophyta</taxon>
        <taxon>Tracheophyta</taxon>
        <taxon>Spermatophyta</taxon>
        <taxon>Magnoliopsida</taxon>
        <taxon>eudicotyledons</taxon>
        <taxon>Gunneridae</taxon>
        <taxon>Pentapetalae</taxon>
        <taxon>rosids</taxon>
        <taxon>fabids</taxon>
        <taxon>Fabales</taxon>
        <taxon>Fabaceae</taxon>
        <taxon>Papilionoideae</taxon>
        <taxon>50 kb inversion clade</taxon>
        <taxon>NPAAA clade</taxon>
        <taxon>indigoferoid/millettioid clade</taxon>
        <taxon>Phaseoleae</taxon>
        <taxon>Canavalia</taxon>
    </lineage>
</organism>
<accession>A0AAN9PQ99</accession>
<dbReference type="AlphaFoldDB" id="A0AAN9PQ99"/>
<sequence>MAGENVQALLLAQDSRDSETRGPDMHDFVRPFAGNQPYTTPLSLDVQVMINKVIMAVTVDLSSLFIGTGEIF</sequence>
<dbReference type="Proteomes" id="UP001367508">
    <property type="component" value="Unassembled WGS sequence"/>
</dbReference>